<keyword evidence="1" id="KW-0812">Transmembrane</keyword>
<dbReference type="AlphaFoldDB" id="A0A6C0AHN3"/>
<dbReference type="EMBL" id="MN740627">
    <property type="protein sequence ID" value="QHS79268.1"/>
    <property type="molecule type" value="Genomic_DNA"/>
</dbReference>
<feature type="transmembrane region" description="Helical" evidence="1">
    <location>
        <begin position="90"/>
        <end position="110"/>
    </location>
</feature>
<name>A0A6C0AHN3_9ZZZZ</name>
<sequence length="272" mass="30108">MEALYQNRGYFELYGGDVVISLGIGAVTLGIVSYSTYQSLLLQIRANWNESKCNPIYMPFAGLIMPKPGVSTMDNTIDNFSYCIKQDASMVFNIAMLPFEFCLYLVIEFMDTVLEAIMTFMKLMQWLKDQLGGMVASLYNQLLYFIIPLIEIVIHVRDGLSKVNGIALTSLFITMSVYNTTISGVINIMNILSDLLIALISVIVALMVLALALLLTPAFPVGVAMYTTVTSVMISILVPTIVLYVLMHTFTSAVMGEKANDPPSAPTFKKRK</sequence>
<feature type="transmembrane region" description="Helical" evidence="1">
    <location>
        <begin position="166"/>
        <end position="189"/>
    </location>
</feature>
<organism evidence="2">
    <name type="scientific">viral metagenome</name>
    <dbReference type="NCBI Taxonomy" id="1070528"/>
    <lineage>
        <taxon>unclassified sequences</taxon>
        <taxon>metagenomes</taxon>
        <taxon>organismal metagenomes</taxon>
    </lineage>
</organism>
<feature type="transmembrane region" description="Helical" evidence="1">
    <location>
        <begin position="223"/>
        <end position="247"/>
    </location>
</feature>
<feature type="transmembrane region" description="Helical" evidence="1">
    <location>
        <begin position="18"/>
        <end position="37"/>
    </location>
</feature>
<reference evidence="2" key="1">
    <citation type="journal article" date="2020" name="Nature">
        <title>Giant virus diversity and host interactions through global metagenomics.</title>
        <authorList>
            <person name="Schulz F."/>
            <person name="Roux S."/>
            <person name="Paez-Espino D."/>
            <person name="Jungbluth S."/>
            <person name="Walsh D.A."/>
            <person name="Denef V.J."/>
            <person name="McMahon K.D."/>
            <person name="Konstantinidis K.T."/>
            <person name="Eloe-Fadrosh E.A."/>
            <person name="Kyrpides N.C."/>
            <person name="Woyke T."/>
        </authorList>
    </citation>
    <scope>NUCLEOTIDE SEQUENCE</scope>
    <source>
        <strain evidence="2">GVMAG-S-1035118-87</strain>
    </source>
</reference>
<evidence type="ECO:0000313" key="2">
    <source>
        <dbReference type="EMBL" id="QHS79268.1"/>
    </source>
</evidence>
<protein>
    <submittedName>
        <fullName evidence="2">Uncharacterized protein</fullName>
    </submittedName>
</protein>
<keyword evidence="1" id="KW-1133">Transmembrane helix</keyword>
<proteinExistence type="predicted"/>
<keyword evidence="1" id="KW-0472">Membrane</keyword>
<accession>A0A6C0AHN3</accession>
<feature type="transmembrane region" description="Helical" evidence="1">
    <location>
        <begin position="130"/>
        <end position="154"/>
    </location>
</feature>
<evidence type="ECO:0000256" key="1">
    <source>
        <dbReference type="SAM" id="Phobius"/>
    </source>
</evidence>
<feature type="transmembrane region" description="Helical" evidence="1">
    <location>
        <begin position="195"/>
        <end position="216"/>
    </location>
</feature>